<protein>
    <submittedName>
        <fullName evidence="1">Uncharacterized protein</fullName>
    </submittedName>
</protein>
<dbReference type="EMBL" id="BLXT01005746">
    <property type="protein sequence ID" value="GFO25286.1"/>
    <property type="molecule type" value="Genomic_DNA"/>
</dbReference>
<keyword evidence="2" id="KW-1185">Reference proteome</keyword>
<comment type="caution">
    <text evidence="1">The sequence shown here is derived from an EMBL/GenBank/DDBJ whole genome shotgun (WGS) entry which is preliminary data.</text>
</comment>
<evidence type="ECO:0000313" key="2">
    <source>
        <dbReference type="Proteomes" id="UP000735302"/>
    </source>
</evidence>
<reference evidence="1 2" key="1">
    <citation type="journal article" date="2021" name="Elife">
        <title>Chloroplast acquisition without the gene transfer in kleptoplastic sea slugs, Plakobranchus ocellatus.</title>
        <authorList>
            <person name="Maeda T."/>
            <person name="Takahashi S."/>
            <person name="Yoshida T."/>
            <person name="Shimamura S."/>
            <person name="Takaki Y."/>
            <person name="Nagai Y."/>
            <person name="Toyoda A."/>
            <person name="Suzuki Y."/>
            <person name="Arimoto A."/>
            <person name="Ishii H."/>
            <person name="Satoh N."/>
            <person name="Nishiyama T."/>
            <person name="Hasebe M."/>
            <person name="Maruyama T."/>
            <person name="Minagawa J."/>
            <person name="Obokata J."/>
            <person name="Shigenobu S."/>
        </authorList>
    </citation>
    <scope>NUCLEOTIDE SEQUENCE [LARGE SCALE GENOMIC DNA]</scope>
</reference>
<name>A0AAV4BPW9_9GAST</name>
<accession>A0AAV4BPW9</accession>
<sequence length="153" mass="17817">MPMISIATRLKGVSIRITFYRGILDTILFFTVCWHTSQDRQYLLTSPSAPGQLKFLKTLSFTLLIPRHPQRSGYHFIQGLKSGCRSIHHHRYIRILRASRAFNIPDDDILVGVKDAQRLEFITQVKHRQLDHYLLNHQRCVVYSCQQVALISQ</sequence>
<evidence type="ECO:0000313" key="1">
    <source>
        <dbReference type="EMBL" id="GFO25286.1"/>
    </source>
</evidence>
<dbReference type="AlphaFoldDB" id="A0AAV4BPW9"/>
<organism evidence="1 2">
    <name type="scientific">Plakobranchus ocellatus</name>
    <dbReference type="NCBI Taxonomy" id="259542"/>
    <lineage>
        <taxon>Eukaryota</taxon>
        <taxon>Metazoa</taxon>
        <taxon>Spiralia</taxon>
        <taxon>Lophotrochozoa</taxon>
        <taxon>Mollusca</taxon>
        <taxon>Gastropoda</taxon>
        <taxon>Heterobranchia</taxon>
        <taxon>Euthyneura</taxon>
        <taxon>Panpulmonata</taxon>
        <taxon>Sacoglossa</taxon>
        <taxon>Placobranchoidea</taxon>
        <taxon>Plakobranchidae</taxon>
        <taxon>Plakobranchus</taxon>
    </lineage>
</organism>
<dbReference type="Proteomes" id="UP000735302">
    <property type="component" value="Unassembled WGS sequence"/>
</dbReference>
<gene>
    <name evidence="1" type="ORF">PoB_005179100</name>
</gene>
<proteinExistence type="predicted"/>